<protein>
    <recommendedName>
        <fullName evidence="3">Phosphoribosylaminoimidazole-succinocarboxamide synthase</fullName>
        <ecNumber evidence="2">6.3.2.6</ecNumber>
    </recommendedName>
    <alternativeName>
        <fullName evidence="8">SAICAR synthetase</fullName>
    </alternativeName>
</protein>
<dbReference type="OrthoDB" id="9991235at2759"/>
<evidence type="ECO:0000256" key="2">
    <source>
        <dbReference type="ARBA" id="ARBA00012217"/>
    </source>
</evidence>
<dbReference type="CDD" id="cd01414">
    <property type="entry name" value="SAICAR_synt_Sc"/>
    <property type="match status" value="1"/>
</dbReference>
<keyword evidence="5" id="KW-0547">Nucleotide-binding</keyword>
<evidence type="ECO:0000256" key="9">
    <source>
        <dbReference type="SAM" id="MobiDB-lite"/>
    </source>
</evidence>
<dbReference type="VEuPathDB" id="FungiDB:TEQG_04880"/>
<feature type="compositionally biased region" description="Polar residues" evidence="9">
    <location>
        <begin position="351"/>
        <end position="362"/>
    </location>
</feature>
<evidence type="ECO:0000259" key="10">
    <source>
        <dbReference type="Pfam" id="PF01259"/>
    </source>
</evidence>
<dbReference type="GO" id="GO:0004639">
    <property type="term" value="F:phosphoribosylaminoimidazolesuccinocarboxamide synthase activity"/>
    <property type="evidence" value="ECO:0007669"/>
    <property type="project" value="UniProtKB-EC"/>
</dbReference>
<dbReference type="AlphaFoldDB" id="F2PVF1"/>
<dbReference type="SUPFAM" id="SSF56104">
    <property type="entry name" value="SAICAR synthase-like"/>
    <property type="match status" value="1"/>
</dbReference>
<dbReference type="PROSITE" id="PS01057">
    <property type="entry name" value="SAICAR_SYNTHETASE_1"/>
    <property type="match status" value="1"/>
</dbReference>
<feature type="region of interest" description="Disordered" evidence="9">
    <location>
        <begin position="40"/>
        <end position="64"/>
    </location>
</feature>
<dbReference type="GO" id="GO:0005524">
    <property type="term" value="F:ATP binding"/>
    <property type="evidence" value="ECO:0007669"/>
    <property type="project" value="UniProtKB-KW"/>
</dbReference>
<dbReference type="EC" id="6.3.2.6" evidence="2"/>
<dbReference type="GO" id="GO:0006189">
    <property type="term" value="P:'de novo' IMP biosynthetic process"/>
    <property type="evidence" value="ECO:0007669"/>
    <property type="project" value="UniProtKB-UniPathway"/>
</dbReference>
<dbReference type="EMBL" id="DS995742">
    <property type="protein sequence ID" value="EGE05869.1"/>
    <property type="molecule type" value="Genomic_DNA"/>
</dbReference>
<evidence type="ECO:0000313" key="12">
    <source>
        <dbReference type="Proteomes" id="UP000009169"/>
    </source>
</evidence>
<keyword evidence="4" id="KW-0436">Ligase</keyword>
<name>F2PVF1_TRIEC</name>
<evidence type="ECO:0000256" key="1">
    <source>
        <dbReference type="ARBA" id="ARBA00004672"/>
    </source>
</evidence>
<keyword evidence="6" id="KW-0658">Purine biosynthesis</keyword>
<feature type="domain" description="SAICAR synthetase/ADE2 N-terminal" evidence="10">
    <location>
        <begin position="89"/>
        <end position="309"/>
    </location>
</feature>
<dbReference type="GO" id="GO:0005737">
    <property type="term" value="C:cytoplasm"/>
    <property type="evidence" value="ECO:0007669"/>
    <property type="project" value="TreeGrafter"/>
</dbReference>
<dbReference type="eggNOG" id="KOG2835">
    <property type="taxonomic scope" value="Eukaryota"/>
</dbReference>
<comment type="pathway">
    <text evidence="1">Purine metabolism; IMP biosynthesis via de novo pathway; 5-amino-1-(5-phospho-D-ribosyl)imidazole-4-carboxamide from 5-amino-1-(5-phospho-D-ribosyl)imidazole-4-carboxylate: step 1/2.</text>
</comment>
<evidence type="ECO:0000256" key="6">
    <source>
        <dbReference type="ARBA" id="ARBA00022755"/>
    </source>
</evidence>
<keyword evidence="7" id="KW-0067">ATP-binding</keyword>
<dbReference type="InterPro" id="IPR018236">
    <property type="entry name" value="SAICAR_synthetase_CS"/>
</dbReference>
<dbReference type="Gene3D" id="3.30.470.20">
    <property type="entry name" value="ATP-grasp fold, B domain"/>
    <property type="match status" value="1"/>
</dbReference>
<dbReference type="HOGENOM" id="CLU_045637_0_2_1"/>
<accession>F2PVF1</accession>
<reference evidence="12" key="1">
    <citation type="journal article" date="2012" name="MBio">
        <title>Comparative genome analysis of Trichophyton rubrum and related dermatophytes reveals candidate genes involved in infection.</title>
        <authorList>
            <person name="Martinez D.A."/>
            <person name="Oliver B.G."/>
            <person name="Graeser Y."/>
            <person name="Goldberg J.M."/>
            <person name="Li W."/>
            <person name="Martinez-Rossi N.M."/>
            <person name="Monod M."/>
            <person name="Shelest E."/>
            <person name="Barton R.C."/>
            <person name="Birch E."/>
            <person name="Brakhage A.A."/>
            <person name="Chen Z."/>
            <person name="Gurr S.J."/>
            <person name="Heiman D."/>
            <person name="Heitman J."/>
            <person name="Kosti I."/>
            <person name="Rossi A."/>
            <person name="Saif S."/>
            <person name="Samalova M."/>
            <person name="Saunders C.W."/>
            <person name="Shea T."/>
            <person name="Summerbell R.C."/>
            <person name="Xu J."/>
            <person name="Young S."/>
            <person name="Zeng Q."/>
            <person name="Birren B.W."/>
            <person name="Cuomo C.A."/>
            <person name="White T.C."/>
        </authorList>
    </citation>
    <scope>NUCLEOTIDE SEQUENCE [LARGE SCALE GENOMIC DNA]</scope>
    <source>
        <strain evidence="12">ATCC MYA-4606 / CBS 127.97</strain>
    </source>
</reference>
<gene>
    <name evidence="11" type="ORF">TEQG_04880</name>
</gene>
<dbReference type="PROSITE" id="PS01058">
    <property type="entry name" value="SAICAR_SYNTHETASE_2"/>
    <property type="match status" value="1"/>
</dbReference>
<dbReference type="Pfam" id="PF01259">
    <property type="entry name" value="SAICAR_synt"/>
    <property type="match status" value="1"/>
</dbReference>
<feature type="compositionally biased region" description="Low complexity" evidence="9">
    <location>
        <begin position="43"/>
        <end position="64"/>
    </location>
</feature>
<dbReference type="PANTHER" id="PTHR43700">
    <property type="entry name" value="PHOSPHORIBOSYLAMINOIMIDAZOLE-SUCCINOCARBOXAMIDE SYNTHASE"/>
    <property type="match status" value="1"/>
</dbReference>
<dbReference type="NCBIfam" id="NF010568">
    <property type="entry name" value="PRK13961.1"/>
    <property type="match status" value="1"/>
</dbReference>
<feature type="compositionally biased region" description="Low complexity" evidence="9">
    <location>
        <begin position="317"/>
        <end position="337"/>
    </location>
</feature>
<dbReference type="PANTHER" id="PTHR43700:SF1">
    <property type="entry name" value="PHOSPHORIBOSYLAMINOIMIDAZOLE-SUCCINOCARBOXAMIDE SYNTHASE"/>
    <property type="match status" value="1"/>
</dbReference>
<dbReference type="UniPathway" id="UPA00074">
    <property type="reaction ID" value="UER00131"/>
</dbReference>
<evidence type="ECO:0000313" key="11">
    <source>
        <dbReference type="EMBL" id="EGE05869.1"/>
    </source>
</evidence>
<organism evidence="11 12">
    <name type="scientific">Trichophyton equinum (strain ATCC MYA-4606 / CBS 127.97)</name>
    <name type="common">Horse ringworm fungus</name>
    <dbReference type="NCBI Taxonomy" id="559882"/>
    <lineage>
        <taxon>Eukaryota</taxon>
        <taxon>Fungi</taxon>
        <taxon>Dikarya</taxon>
        <taxon>Ascomycota</taxon>
        <taxon>Pezizomycotina</taxon>
        <taxon>Eurotiomycetes</taxon>
        <taxon>Eurotiomycetidae</taxon>
        <taxon>Onygenales</taxon>
        <taxon>Arthrodermataceae</taxon>
        <taxon>Trichophyton</taxon>
    </lineage>
</organism>
<evidence type="ECO:0000256" key="3">
    <source>
        <dbReference type="ARBA" id="ARBA00016460"/>
    </source>
</evidence>
<dbReference type="GO" id="GO:0046084">
    <property type="term" value="P:adenine biosynthetic process"/>
    <property type="evidence" value="ECO:0007669"/>
    <property type="project" value="EnsemblFungi"/>
</dbReference>
<evidence type="ECO:0000256" key="4">
    <source>
        <dbReference type="ARBA" id="ARBA00022598"/>
    </source>
</evidence>
<dbReference type="Gene3D" id="3.30.200.20">
    <property type="entry name" value="Phosphorylase Kinase, domain 1"/>
    <property type="match status" value="1"/>
</dbReference>
<keyword evidence="12" id="KW-1185">Reference proteome</keyword>
<evidence type="ECO:0000256" key="7">
    <source>
        <dbReference type="ARBA" id="ARBA00022840"/>
    </source>
</evidence>
<proteinExistence type="predicted"/>
<sequence length="362" mass="38882">MAPALVLCSRPSAARRAGGRSKNVSASLLLLSRPAIRSGEIDSTTTSTSTTSATSATPTLSTTFTASSTDSKMMELVEETDLHGALPLVSRGKVRDIYQVDDRTLLFISTDRISAYDVLMQNGIPNKGQILTSLTVYWLKFLTGALPSLRTHLVSLEMPGDMPQACRDYVKNRSMVVRKLKVFPVEAIVRGYLAGSAWTEYQKTGTVHGIPLPAGLVESDKIPGGPLFTPSTKAEQGGHDENIHPDKAADIVGAAYAEDIKAVSIRLYELASFHALQRGIIIADTKFEFGHDEVTNEIVLIDEVLTAETPLASGPWTSTSRGNRRTASTSSSSATGSPKRDSGARTAPSCPRTSSQRQRQST</sequence>
<feature type="region of interest" description="Disordered" evidence="9">
    <location>
        <begin position="311"/>
        <end position="362"/>
    </location>
</feature>
<dbReference type="InterPro" id="IPR028923">
    <property type="entry name" value="SAICAR_synt/ADE2_N"/>
</dbReference>
<evidence type="ECO:0000256" key="5">
    <source>
        <dbReference type="ARBA" id="ARBA00022741"/>
    </source>
</evidence>
<evidence type="ECO:0000256" key="8">
    <source>
        <dbReference type="ARBA" id="ARBA00030409"/>
    </source>
</evidence>
<dbReference type="Proteomes" id="UP000009169">
    <property type="component" value="Unassembled WGS sequence"/>
</dbReference>